<name>A0A2P2NZH1_RHIMU</name>
<accession>A0A2P2NZH1</accession>
<proteinExistence type="predicted"/>
<reference evidence="1" key="1">
    <citation type="submission" date="2018-02" db="EMBL/GenBank/DDBJ databases">
        <title>Rhizophora mucronata_Transcriptome.</title>
        <authorList>
            <person name="Meera S.P."/>
            <person name="Sreeshan A."/>
            <person name="Augustine A."/>
        </authorList>
    </citation>
    <scope>NUCLEOTIDE SEQUENCE</scope>
    <source>
        <tissue evidence="1">Leaf</tissue>
    </source>
</reference>
<sequence length="65" mass="6965">MDKSDALDTQNIVHNPNCSLQKAIASQTQFQSALSYHVQLSHLGARAIGCGNACPHKPLMMGLSD</sequence>
<evidence type="ECO:0000313" key="1">
    <source>
        <dbReference type="EMBL" id="MBX47799.1"/>
    </source>
</evidence>
<organism evidence="1">
    <name type="scientific">Rhizophora mucronata</name>
    <name type="common">Asiatic mangrove</name>
    <dbReference type="NCBI Taxonomy" id="61149"/>
    <lineage>
        <taxon>Eukaryota</taxon>
        <taxon>Viridiplantae</taxon>
        <taxon>Streptophyta</taxon>
        <taxon>Embryophyta</taxon>
        <taxon>Tracheophyta</taxon>
        <taxon>Spermatophyta</taxon>
        <taxon>Magnoliopsida</taxon>
        <taxon>eudicotyledons</taxon>
        <taxon>Gunneridae</taxon>
        <taxon>Pentapetalae</taxon>
        <taxon>rosids</taxon>
        <taxon>fabids</taxon>
        <taxon>Malpighiales</taxon>
        <taxon>Rhizophoraceae</taxon>
        <taxon>Rhizophora</taxon>
    </lineage>
</organism>
<dbReference type="EMBL" id="GGEC01067315">
    <property type="protein sequence ID" value="MBX47799.1"/>
    <property type="molecule type" value="Transcribed_RNA"/>
</dbReference>
<dbReference type="AlphaFoldDB" id="A0A2P2NZH1"/>
<protein>
    <submittedName>
        <fullName evidence="1">Uncharacterized protein</fullName>
    </submittedName>
</protein>